<reference evidence="2" key="1">
    <citation type="submission" date="2020-12" db="EMBL/GenBank/DDBJ databases">
        <title>Bacterial taxonomy.</title>
        <authorList>
            <person name="Pan X."/>
        </authorList>
    </citation>
    <scope>NUCLEOTIDE SEQUENCE</scope>
    <source>
        <strain evidence="2">KCTC 52957</strain>
    </source>
</reference>
<dbReference type="InterPro" id="IPR038725">
    <property type="entry name" value="YdaG_split_barrel_FMN-bd"/>
</dbReference>
<gene>
    <name evidence="2" type="ORF">ILP92_10385</name>
</gene>
<proteinExistence type="predicted"/>
<dbReference type="EMBL" id="JAEKPD010000009">
    <property type="protein sequence ID" value="MBJ3763151.1"/>
    <property type="molecule type" value="Genomic_DNA"/>
</dbReference>
<dbReference type="Pfam" id="PF16242">
    <property type="entry name" value="Pyrid_ox_like"/>
    <property type="match status" value="1"/>
</dbReference>
<dbReference type="InterPro" id="IPR052917">
    <property type="entry name" value="Stress-Dev_Protein"/>
</dbReference>
<comment type="caution">
    <text evidence="2">The sequence shown here is derived from an EMBL/GenBank/DDBJ whole genome shotgun (WGS) entry which is preliminary data.</text>
</comment>
<evidence type="ECO:0000259" key="1">
    <source>
        <dbReference type="Pfam" id="PF16242"/>
    </source>
</evidence>
<dbReference type="SUPFAM" id="SSF50475">
    <property type="entry name" value="FMN-binding split barrel"/>
    <property type="match status" value="1"/>
</dbReference>
<dbReference type="PANTHER" id="PTHR34818">
    <property type="entry name" value="PROTEIN BLI-3"/>
    <property type="match status" value="1"/>
</dbReference>
<dbReference type="InterPro" id="IPR012349">
    <property type="entry name" value="Split_barrel_FMN-bd"/>
</dbReference>
<feature type="domain" description="General stress protein FMN-binding split barrel" evidence="1">
    <location>
        <begin position="6"/>
        <end position="140"/>
    </location>
</feature>
<dbReference type="Gene3D" id="2.30.110.10">
    <property type="entry name" value="Electron Transport, Fmn-binding Protein, Chain A"/>
    <property type="match status" value="1"/>
</dbReference>
<name>A0A934IHV0_9RHOB</name>
<dbReference type="RefSeq" id="WP_198916328.1">
    <property type="nucleotide sequence ID" value="NZ_JAEKPD010000009.1"/>
</dbReference>
<sequence length="147" mass="16626">MGDKTLSDLSEMMKKIDFCMLETHTDGDRIAARPMSTNKDVEYDGSSWFFTRDDTRMVADIRRDDRVGMAFQGSGGVLGLVGKPGAMLSVQGRARIIDDKSTFADHWNKDLEYWFEDGIDTPGMVMLRVDAERITWWDGMDQGSITI</sequence>
<accession>A0A934IHV0</accession>
<evidence type="ECO:0000313" key="2">
    <source>
        <dbReference type="EMBL" id="MBJ3763151.1"/>
    </source>
</evidence>
<organism evidence="2 3">
    <name type="scientific">Palleronia pontilimi</name>
    <dbReference type="NCBI Taxonomy" id="1964209"/>
    <lineage>
        <taxon>Bacteria</taxon>
        <taxon>Pseudomonadati</taxon>
        <taxon>Pseudomonadota</taxon>
        <taxon>Alphaproteobacteria</taxon>
        <taxon>Rhodobacterales</taxon>
        <taxon>Roseobacteraceae</taxon>
        <taxon>Palleronia</taxon>
    </lineage>
</organism>
<protein>
    <submittedName>
        <fullName evidence="2">Pyridoxamine 5'-phosphate oxidase family protein</fullName>
    </submittedName>
</protein>
<dbReference type="PANTHER" id="PTHR34818:SF1">
    <property type="entry name" value="PROTEIN BLI-3"/>
    <property type="match status" value="1"/>
</dbReference>
<keyword evidence="3" id="KW-1185">Reference proteome</keyword>
<dbReference type="AlphaFoldDB" id="A0A934IHV0"/>
<evidence type="ECO:0000313" key="3">
    <source>
        <dbReference type="Proteomes" id="UP000642488"/>
    </source>
</evidence>
<dbReference type="Proteomes" id="UP000642488">
    <property type="component" value="Unassembled WGS sequence"/>
</dbReference>